<name>A0AC60P0Q7_IXOPE</name>
<organism evidence="1 2">
    <name type="scientific">Ixodes persulcatus</name>
    <name type="common">Taiga tick</name>
    <dbReference type="NCBI Taxonomy" id="34615"/>
    <lineage>
        <taxon>Eukaryota</taxon>
        <taxon>Metazoa</taxon>
        <taxon>Ecdysozoa</taxon>
        <taxon>Arthropoda</taxon>
        <taxon>Chelicerata</taxon>
        <taxon>Arachnida</taxon>
        <taxon>Acari</taxon>
        <taxon>Parasitiformes</taxon>
        <taxon>Ixodida</taxon>
        <taxon>Ixodoidea</taxon>
        <taxon>Ixodidae</taxon>
        <taxon>Ixodinae</taxon>
        <taxon>Ixodes</taxon>
    </lineage>
</organism>
<dbReference type="EMBL" id="JABSTQ010011299">
    <property type="protein sequence ID" value="KAG0413017.1"/>
    <property type="molecule type" value="Genomic_DNA"/>
</dbReference>
<reference evidence="1 2" key="1">
    <citation type="journal article" date="2020" name="Cell">
        <title>Large-Scale Comparative Analyses of Tick Genomes Elucidate Their Genetic Diversity and Vector Capacities.</title>
        <authorList>
            <consortium name="Tick Genome and Microbiome Consortium (TIGMIC)"/>
            <person name="Jia N."/>
            <person name="Wang J."/>
            <person name="Shi W."/>
            <person name="Du L."/>
            <person name="Sun Y."/>
            <person name="Zhan W."/>
            <person name="Jiang J.F."/>
            <person name="Wang Q."/>
            <person name="Zhang B."/>
            <person name="Ji P."/>
            <person name="Bell-Sakyi L."/>
            <person name="Cui X.M."/>
            <person name="Yuan T.T."/>
            <person name="Jiang B.G."/>
            <person name="Yang W.F."/>
            <person name="Lam T.T."/>
            <person name="Chang Q.C."/>
            <person name="Ding S.J."/>
            <person name="Wang X.J."/>
            <person name="Zhu J.G."/>
            <person name="Ruan X.D."/>
            <person name="Zhao L."/>
            <person name="Wei J.T."/>
            <person name="Ye R.Z."/>
            <person name="Que T.C."/>
            <person name="Du C.H."/>
            <person name="Zhou Y.H."/>
            <person name="Cheng J.X."/>
            <person name="Dai P.F."/>
            <person name="Guo W.B."/>
            <person name="Han X.H."/>
            <person name="Huang E.J."/>
            <person name="Li L.F."/>
            <person name="Wei W."/>
            <person name="Gao Y.C."/>
            <person name="Liu J.Z."/>
            <person name="Shao H.Z."/>
            <person name="Wang X."/>
            <person name="Wang C.C."/>
            <person name="Yang T.C."/>
            <person name="Huo Q.B."/>
            <person name="Li W."/>
            <person name="Chen H.Y."/>
            <person name="Chen S.E."/>
            <person name="Zhou L.G."/>
            <person name="Ni X.B."/>
            <person name="Tian J.H."/>
            <person name="Sheng Y."/>
            <person name="Liu T."/>
            <person name="Pan Y.S."/>
            <person name="Xia L.Y."/>
            <person name="Li J."/>
            <person name="Zhao F."/>
            <person name="Cao W.C."/>
        </authorList>
    </citation>
    <scope>NUCLEOTIDE SEQUENCE [LARGE SCALE GENOMIC DNA]</scope>
    <source>
        <strain evidence="1">Iper-2018</strain>
    </source>
</reference>
<dbReference type="Proteomes" id="UP000805193">
    <property type="component" value="Unassembled WGS sequence"/>
</dbReference>
<evidence type="ECO:0000313" key="1">
    <source>
        <dbReference type="EMBL" id="KAG0413017.1"/>
    </source>
</evidence>
<proteinExistence type="predicted"/>
<sequence>MPGIVWNELDARTMSFLSIELIKEELTARDLDTSGTKEGLIQRLAADIEARRESLPSLDQASAFAAGSLALDPITLQNLAVLLQQLPRPSTTVTTLPDLSATLPHFEGSPKQNIKEWLEDVQRVQQLALWDDATTRLIAASKLKVVAGDSSQVSTDAHPEDLDTDNSDKASAASCEVPRTTVTVRPFQGLAKDSMQVAQASTKAHPRHSCNTGTIEAGTDSSATCTLPTPAVTNVAGASSQVCKEAHPASVGRDGSEKNTAVSPTIGEIPPKVAIVRPSQDPTEESTQVTQAFAKAASENGSSVDPGQTAMASSTIPQLPTKVVTVGPFGGPAKIMIQTTEVPVQVNWDLVTKPGLKKGPESRTPTAYAKVSPELIVGIEMEAEKHGPLPAMREETVRFSNAMQICSLCHKVFSNPSNLRQHYAIVHSASAERPFGCTVCSKRFNTESNLRQHRRTHTGERPFPCPHCPRAFSTSTNLRQHERIHTGERPFACSDCPRAFSTSSNLRQHQRIHSDERPFECRVCEKRFRSSTNLRQHGKIHDDGVAPAVVSEEGNHAGRRTEPTETGCEPKQLWVEPEQMDKVVCPEESLPRASTVSNAQDPTAVQNVHSIMFLQVSGEDSPNVGEVLQGLRASGHV</sequence>
<comment type="caution">
    <text evidence="1">The sequence shown here is derived from an EMBL/GenBank/DDBJ whole genome shotgun (WGS) entry which is preliminary data.</text>
</comment>
<gene>
    <name evidence="1" type="ORF">HPB47_009830</name>
</gene>
<keyword evidence="2" id="KW-1185">Reference proteome</keyword>
<evidence type="ECO:0000313" key="2">
    <source>
        <dbReference type="Proteomes" id="UP000805193"/>
    </source>
</evidence>
<accession>A0AC60P0Q7</accession>
<protein>
    <submittedName>
        <fullName evidence="1">Uncharacterized protein</fullName>
    </submittedName>
</protein>